<evidence type="ECO:0000259" key="6">
    <source>
        <dbReference type="PROSITE" id="PS50048"/>
    </source>
</evidence>
<dbReference type="PANTHER" id="PTHR47338">
    <property type="entry name" value="ZN(II)2CYS6 TRANSCRIPTION FACTOR (EUROFUNG)-RELATED"/>
    <property type="match status" value="1"/>
</dbReference>
<evidence type="ECO:0000256" key="4">
    <source>
        <dbReference type="ARBA" id="ARBA00023163"/>
    </source>
</evidence>
<sequence length="635" mass="73191">MSTTTKRKISCSSCRQRKIKCDGNKPCERCRIKKIDCIYTKPGQAGRPPKNAVVNKFVLAKPIENASCREFIFENIVGSSNSIYLYDSKLKGLGYYLEDMFNTFLPPLISSINKKSLLRKGPNRSMNGQINDLSHYFTWMSVDLSMIMIRRLSTVRLTQCYYVEFLQTAISNDPSNTFFDSNSNTLILKNPLNALPPDQAIRLIDCFFLIHPYSIMFNKTILLQAYWTDTADPLLLSVIYGTSLFMSQSLDGKPLNLLDRDNLDKRNPFLEYAHILLSKASSEVTLSRYQAVVLLGTFEITFGYAKKGVSLFRLSYTIADQLGLFDHQLPKGLNPIERELLQITFWSFFQCIIRGCVELTRVPHYVLCYRSYDLPPINPSLSLSYQFDIQNGHPKTFKDYHYLVESFYIQSVISKYACKYTCIIQKPVDNREQEINEVIKEFHDFIKLHRYTFSDLQGFTFDLHHSLFAICFRFLKTKKKKHLDLNDAESIKKIDQVLPEAVSIVDKMLCFLSNHPFIEPSLLPRALMTSIVDIVSKILIHHYTLQPTSIVLQSLETLDIILSHTTIWEHWDSAAILKPSIVEFLKKHRDNSLSLMPLNLFDPSILLQEADLFNICGIIDWSTINFDPFASNFMP</sequence>
<dbReference type="Proteomes" id="UP000716291">
    <property type="component" value="Unassembled WGS sequence"/>
</dbReference>
<comment type="caution">
    <text evidence="7">The sequence shown here is derived from an EMBL/GenBank/DDBJ whole genome shotgun (WGS) entry which is preliminary data.</text>
</comment>
<dbReference type="SUPFAM" id="SSF57701">
    <property type="entry name" value="Zn2/Cys6 DNA-binding domain"/>
    <property type="match status" value="1"/>
</dbReference>
<dbReference type="PROSITE" id="PS50048">
    <property type="entry name" value="ZN2_CY6_FUNGAL_2"/>
    <property type="match status" value="1"/>
</dbReference>
<dbReference type="PROSITE" id="PS00463">
    <property type="entry name" value="ZN2_CY6_FUNGAL_1"/>
    <property type="match status" value="1"/>
</dbReference>
<dbReference type="CDD" id="cd00067">
    <property type="entry name" value="GAL4"/>
    <property type="match status" value="1"/>
</dbReference>
<gene>
    <name evidence="7" type="ORF">G6F64_002574</name>
</gene>
<evidence type="ECO:0000256" key="2">
    <source>
        <dbReference type="ARBA" id="ARBA00022723"/>
    </source>
</evidence>
<feature type="domain" description="Zn(2)-C6 fungal-type" evidence="6">
    <location>
        <begin position="10"/>
        <end position="39"/>
    </location>
</feature>
<dbReference type="GO" id="GO:0006351">
    <property type="term" value="P:DNA-templated transcription"/>
    <property type="evidence" value="ECO:0007669"/>
    <property type="project" value="InterPro"/>
</dbReference>
<dbReference type="GO" id="GO:0000981">
    <property type="term" value="F:DNA-binding transcription factor activity, RNA polymerase II-specific"/>
    <property type="evidence" value="ECO:0007669"/>
    <property type="project" value="InterPro"/>
</dbReference>
<dbReference type="InterPro" id="IPR036864">
    <property type="entry name" value="Zn2-C6_fun-type_DNA-bd_sf"/>
</dbReference>
<keyword evidence="5" id="KW-0539">Nucleus</keyword>
<dbReference type="PANTHER" id="PTHR47338:SF5">
    <property type="entry name" value="ZN(II)2CYS6 TRANSCRIPTION FACTOR (EUROFUNG)"/>
    <property type="match status" value="1"/>
</dbReference>
<dbReference type="Pfam" id="PF00172">
    <property type="entry name" value="Zn_clus"/>
    <property type="match status" value="1"/>
</dbReference>
<evidence type="ECO:0000256" key="3">
    <source>
        <dbReference type="ARBA" id="ARBA00023015"/>
    </source>
</evidence>
<reference evidence="7" key="1">
    <citation type="journal article" date="2020" name="Microb. Genom.">
        <title>Genetic diversity of clinical and environmental Mucorales isolates obtained from an investigation of mucormycosis cases among solid organ transplant recipients.</title>
        <authorList>
            <person name="Nguyen M.H."/>
            <person name="Kaul D."/>
            <person name="Muto C."/>
            <person name="Cheng S.J."/>
            <person name="Richter R.A."/>
            <person name="Bruno V.M."/>
            <person name="Liu G."/>
            <person name="Beyhan S."/>
            <person name="Sundermann A.J."/>
            <person name="Mounaud S."/>
            <person name="Pasculle A.W."/>
            <person name="Nierman W.C."/>
            <person name="Driscoll E."/>
            <person name="Cumbie R."/>
            <person name="Clancy C.J."/>
            <person name="Dupont C.L."/>
        </authorList>
    </citation>
    <scope>NUCLEOTIDE SEQUENCE</scope>
    <source>
        <strain evidence="7">GL11</strain>
    </source>
</reference>
<organism evidence="7 8">
    <name type="scientific">Rhizopus oryzae</name>
    <name type="common">Mucormycosis agent</name>
    <name type="synonym">Rhizopus arrhizus var. delemar</name>
    <dbReference type="NCBI Taxonomy" id="64495"/>
    <lineage>
        <taxon>Eukaryota</taxon>
        <taxon>Fungi</taxon>
        <taxon>Fungi incertae sedis</taxon>
        <taxon>Mucoromycota</taxon>
        <taxon>Mucoromycotina</taxon>
        <taxon>Mucoromycetes</taxon>
        <taxon>Mucorales</taxon>
        <taxon>Mucorineae</taxon>
        <taxon>Rhizopodaceae</taxon>
        <taxon>Rhizopus</taxon>
    </lineage>
</organism>
<accession>A0A9P6XFX6</accession>
<dbReference type="SMART" id="SM00066">
    <property type="entry name" value="GAL4"/>
    <property type="match status" value="1"/>
</dbReference>
<dbReference type="GO" id="GO:0003677">
    <property type="term" value="F:DNA binding"/>
    <property type="evidence" value="ECO:0007669"/>
    <property type="project" value="InterPro"/>
</dbReference>
<evidence type="ECO:0000256" key="1">
    <source>
        <dbReference type="ARBA" id="ARBA00004123"/>
    </source>
</evidence>
<proteinExistence type="predicted"/>
<evidence type="ECO:0000256" key="5">
    <source>
        <dbReference type="ARBA" id="ARBA00023242"/>
    </source>
</evidence>
<protein>
    <recommendedName>
        <fullName evidence="6">Zn(2)-C6 fungal-type domain-containing protein</fullName>
    </recommendedName>
</protein>
<dbReference type="EMBL" id="JAANQT010000228">
    <property type="protein sequence ID" value="KAG1313010.1"/>
    <property type="molecule type" value="Genomic_DNA"/>
</dbReference>
<keyword evidence="3" id="KW-0805">Transcription regulation</keyword>
<dbReference type="Gene3D" id="4.10.240.10">
    <property type="entry name" value="Zn(2)-C6 fungal-type DNA-binding domain"/>
    <property type="match status" value="1"/>
</dbReference>
<dbReference type="GO" id="GO:0008270">
    <property type="term" value="F:zinc ion binding"/>
    <property type="evidence" value="ECO:0007669"/>
    <property type="project" value="InterPro"/>
</dbReference>
<dbReference type="InterPro" id="IPR050815">
    <property type="entry name" value="TF_fung"/>
</dbReference>
<comment type="subcellular location">
    <subcellularLocation>
        <location evidence="1">Nucleus</location>
    </subcellularLocation>
</comment>
<name>A0A9P6XFX6_RHIOR</name>
<dbReference type="AlphaFoldDB" id="A0A9P6XFX6"/>
<evidence type="ECO:0000313" key="8">
    <source>
        <dbReference type="Proteomes" id="UP000716291"/>
    </source>
</evidence>
<evidence type="ECO:0000313" key="7">
    <source>
        <dbReference type="EMBL" id="KAG1313010.1"/>
    </source>
</evidence>
<dbReference type="Pfam" id="PF04082">
    <property type="entry name" value="Fungal_trans"/>
    <property type="match status" value="1"/>
</dbReference>
<dbReference type="InterPro" id="IPR001138">
    <property type="entry name" value="Zn2Cys6_DnaBD"/>
</dbReference>
<dbReference type="GO" id="GO:0005634">
    <property type="term" value="C:nucleus"/>
    <property type="evidence" value="ECO:0007669"/>
    <property type="project" value="UniProtKB-SubCell"/>
</dbReference>
<keyword evidence="2" id="KW-0479">Metal-binding</keyword>
<dbReference type="CDD" id="cd12148">
    <property type="entry name" value="fungal_TF_MHR"/>
    <property type="match status" value="1"/>
</dbReference>
<keyword evidence="4" id="KW-0804">Transcription</keyword>
<keyword evidence="8" id="KW-1185">Reference proteome</keyword>
<dbReference type="InterPro" id="IPR007219">
    <property type="entry name" value="XnlR_reg_dom"/>
</dbReference>